<dbReference type="Proteomes" id="UP000571817">
    <property type="component" value="Unassembled WGS sequence"/>
</dbReference>
<dbReference type="RefSeq" id="WP_179480298.1">
    <property type="nucleotide sequence ID" value="NZ_JACCFW010000001.1"/>
</dbReference>
<proteinExistence type="predicted"/>
<protein>
    <submittedName>
        <fullName evidence="2">Uncharacterized protein</fullName>
    </submittedName>
</protein>
<gene>
    <name evidence="2" type="ORF">HNR15_001392</name>
</gene>
<dbReference type="AlphaFoldDB" id="A0A853DEN3"/>
<keyword evidence="3" id="KW-1185">Reference proteome</keyword>
<reference evidence="2 3" key="1">
    <citation type="submission" date="2020-07" db="EMBL/GenBank/DDBJ databases">
        <title>Sequencing the genomes of 1000 actinobacteria strains.</title>
        <authorList>
            <person name="Klenk H.-P."/>
        </authorList>
    </citation>
    <scope>NUCLEOTIDE SEQUENCE [LARGE SCALE GENOMIC DNA]</scope>
    <source>
        <strain evidence="2 3">DSM 29531</strain>
    </source>
</reference>
<sequence>MSLVPPSPASMGRRPDAAPGAGVAADSQGVASPVADQPEAVRAALDLQIAPDIDLAVATETLVAAHDALQRRLSDLSS</sequence>
<evidence type="ECO:0000256" key="1">
    <source>
        <dbReference type="SAM" id="MobiDB-lite"/>
    </source>
</evidence>
<organism evidence="2 3">
    <name type="scientific">Allobranchiibius huperziae</name>
    <dbReference type="NCBI Taxonomy" id="1874116"/>
    <lineage>
        <taxon>Bacteria</taxon>
        <taxon>Bacillati</taxon>
        <taxon>Actinomycetota</taxon>
        <taxon>Actinomycetes</taxon>
        <taxon>Micrococcales</taxon>
        <taxon>Dermacoccaceae</taxon>
        <taxon>Allobranchiibius</taxon>
    </lineage>
</organism>
<evidence type="ECO:0000313" key="3">
    <source>
        <dbReference type="Proteomes" id="UP000571817"/>
    </source>
</evidence>
<feature type="compositionally biased region" description="Low complexity" evidence="1">
    <location>
        <begin position="17"/>
        <end position="26"/>
    </location>
</feature>
<feature type="region of interest" description="Disordered" evidence="1">
    <location>
        <begin position="1"/>
        <end position="35"/>
    </location>
</feature>
<evidence type="ECO:0000313" key="2">
    <source>
        <dbReference type="EMBL" id="NYJ74429.1"/>
    </source>
</evidence>
<comment type="caution">
    <text evidence="2">The sequence shown here is derived from an EMBL/GenBank/DDBJ whole genome shotgun (WGS) entry which is preliminary data.</text>
</comment>
<dbReference type="EMBL" id="JACCFW010000001">
    <property type="protein sequence ID" value="NYJ74429.1"/>
    <property type="molecule type" value="Genomic_DNA"/>
</dbReference>
<name>A0A853DEN3_9MICO</name>
<accession>A0A853DEN3</accession>